<feature type="transmembrane region" description="Helical" evidence="1">
    <location>
        <begin position="111"/>
        <end position="136"/>
    </location>
</feature>
<comment type="caution">
    <text evidence="2">The sequence shown here is derived from an EMBL/GenBank/DDBJ whole genome shotgun (WGS) entry which is preliminary data.</text>
</comment>
<evidence type="ECO:0000313" key="3">
    <source>
        <dbReference type="Proteomes" id="UP000440713"/>
    </source>
</evidence>
<protein>
    <submittedName>
        <fullName evidence="2">DUF3021 domain-containing protein</fullName>
    </submittedName>
</protein>
<organism evidence="2 3">
    <name type="scientific">Peptostreptococcus porci</name>
    <dbReference type="NCBI Taxonomy" id="2652282"/>
    <lineage>
        <taxon>Bacteria</taxon>
        <taxon>Bacillati</taxon>
        <taxon>Bacillota</taxon>
        <taxon>Clostridia</taxon>
        <taxon>Peptostreptococcales</taxon>
        <taxon>Peptostreptococcaceae</taxon>
        <taxon>Peptostreptococcus</taxon>
    </lineage>
</organism>
<name>A0A6N7XGS4_9FIRM</name>
<gene>
    <name evidence="2" type="ORF">FYJ71_05385</name>
</gene>
<reference evidence="2 3" key="1">
    <citation type="submission" date="2019-08" db="EMBL/GenBank/DDBJ databases">
        <title>In-depth cultivation of the pig gut microbiome towards novel bacterial diversity and tailored functional studies.</title>
        <authorList>
            <person name="Wylensek D."/>
            <person name="Hitch T.C.A."/>
            <person name="Clavel T."/>
        </authorList>
    </citation>
    <scope>NUCLEOTIDE SEQUENCE [LARGE SCALE GENOMIC DNA]</scope>
    <source>
        <strain evidence="2 3">WCA-SAB-591-4A-A</strain>
    </source>
</reference>
<evidence type="ECO:0000256" key="1">
    <source>
        <dbReference type="SAM" id="Phobius"/>
    </source>
</evidence>
<dbReference type="Pfam" id="PF11457">
    <property type="entry name" value="DUF3021"/>
    <property type="match status" value="1"/>
</dbReference>
<keyword evidence="1" id="KW-0472">Membrane</keyword>
<keyword evidence="3" id="KW-1185">Reference proteome</keyword>
<sequence>MRNSIIKKIFVGFFIGVGISTIVSIFISITIGKGIYYPVNPQLISEFGGELRSVIIQCVLSGILGAIWNCLSTVLENENMSLLKKTLIHLFTGYVCTCFVAYILNWTERSILGILLFFVAFIVVYALVWIFEYYLYKKNINKINSKLKNM</sequence>
<feature type="transmembrane region" description="Helical" evidence="1">
    <location>
        <begin position="9"/>
        <end position="31"/>
    </location>
</feature>
<dbReference type="AlphaFoldDB" id="A0A6N7XGS4"/>
<proteinExistence type="predicted"/>
<keyword evidence="1" id="KW-0812">Transmembrane</keyword>
<keyword evidence="1" id="KW-1133">Transmembrane helix</keyword>
<dbReference type="Proteomes" id="UP000440713">
    <property type="component" value="Unassembled WGS sequence"/>
</dbReference>
<dbReference type="RefSeq" id="WP_154537796.1">
    <property type="nucleotide sequence ID" value="NZ_VUNE01000002.1"/>
</dbReference>
<evidence type="ECO:0000313" key="2">
    <source>
        <dbReference type="EMBL" id="MST62409.1"/>
    </source>
</evidence>
<feature type="transmembrane region" description="Helical" evidence="1">
    <location>
        <begin position="87"/>
        <end position="105"/>
    </location>
</feature>
<dbReference type="EMBL" id="VUNE01000002">
    <property type="protein sequence ID" value="MST62409.1"/>
    <property type="molecule type" value="Genomic_DNA"/>
</dbReference>
<dbReference type="InterPro" id="IPR021560">
    <property type="entry name" value="DUF3021"/>
</dbReference>
<feature type="transmembrane region" description="Helical" evidence="1">
    <location>
        <begin position="51"/>
        <end position="75"/>
    </location>
</feature>
<accession>A0A6N7XGS4</accession>